<dbReference type="EMBL" id="VCKX01000009">
    <property type="protein sequence ID" value="TMR38461.1"/>
    <property type="molecule type" value="Genomic_DNA"/>
</dbReference>
<feature type="transmembrane region" description="Helical" evidence="1">
    <location>
        <begin position="34"/>
        <end position="54"/>
    </location>
</feature>
<dbReference type="PANTHER" id="PTHR34989">
    <property type="entry name" value="PROTEIN HDED"/>
    <property type="match status" value="1"/>
</dbReference>
<dbReference type="AlphaFoldDB" id="A0A5S4H188"/>
<reference evidence="2 3" key="1">
    <citation type="submission" date="2019-05" db="EMBL/GenBank/DDBJ databases">
        <title>Draft genome sequence of Nonomuraea zeae DSM 100528.</title>
        <authorList>
            <person name="Saricaoglu S."/>
            <person name="Isik K."/>
        </authorList>
    </citation>
    <scope>NUCLEOTIDE SEQUENCE [LARGE SCALE GENOMIC DNA]</scope>
    <source>
        <strain evidence="2 3">DSM 100528</strain>
    </source>
</reference>
<feature type="transmembrane region" description="Helical" evidence="1">
    <location>
        <begin position="66"/>
        <end position="85"/>
    </location>
</feature>
<proteinExistence type="predicted"/>
<feature type="transmembrane region" description="Helical" evidence="1">
    <location>
        <begin position="150"/>
        <end position="170"/>
    </location>
</feature>
<feature type="transmembrane region" description="Helical" evidence="1">
    <location>
        <begin position="91"/>
        <end position="111"/>
    </location>
</feature>
<dbReference type="InterPro" id="IPR052712">
    <property type="entry name" value="Acid_resist_chaperone_HdeD"/>
</dbReference>
<dbReference type="OrthoDB" id="193343at2"/>
<keyword evidence="1" id="KW-0472">Membrane</keyword>
<sequence length="182" mass="19497">MGDLARSWWLLLIRGAAAIIFGILALIWPRMTLLVLVIFFGAYALVSGVSELIAGLRHGARARSRTWLIVSGIIGILAGIAALIWPGITSLALLYVVAFWAIFTGIAEIVAGVQLRKVIDNEWMFIVGGILSVIFGVLLIVWPGAGMLSLVWLIGVFAILYGIAMIALSLRVKNFTPGAGVP</sequence>
<feature type="transmembrane region" description="Helical" evidence="1">
    <location>
        <begin position="123"/>
        <end position="144"/>
    </location>
</feature>
<name>A0A5S4H188_9ACTN</name>
<keyword evidence="1" id="KW-1133">Transmembrane helix</keyword>
<dbReference type="PANTHER" id="PTHR34989:SF1">
    <property type="entry name" value="PROTEIN HDED"/>
    <property type="match status" value="1"/>
</dbReference>
<keyword evidence="1" id="KW-0812">Transmembrane</keyword>
<feature type="transmembrane region" description="Helical" evidence="1">
    <location>
        <begin position="7"/>
        <end position="28"/>
    </location>
</feature>
<comment type="caution">
    <text evidence="2">The sequence shown here is derived from an EMBL/GenBank/DDBJ whole genome shotgun (WGS) entry which is preliminary data.</text>
</comment>
<dbReference type="Proteomes" id="UP000306628">
    <property type="component" value="Unassembled WGS sequence"/>
</dbReference>
<evidence type="ECO:0000313" key="2">
    <source>
        <dbReference type="EMBL" id="TMR38461.1"/>
    </source>
</evidence>
<protein>
    <submittedName>
        <fullName evidence="2">HdeD family acid-resistance protein</fullName>
    </submittedName>
</protein>
<evidence type="ECO:0000313" key="3">
    <source>
        <dbReference type="Proteomes" id="UP000306628"/>
    </source>
</evidence>
<accession>A0A5S4H188</accession>
<organism evidence="2 3">
    <name type="scientific">Nonomuraea zeae</name>
    <dbReference type="NCBI Taxonomy" id="1642303"/>
    <lineage>
        <taxon>Bacteria</taxon>
        <taxon>Bacillati</taxon>
        <taxon>Actinomycetota</taxon>
        <taxon>Actinomycetes</taxon>
        <taxon>Streptosporangiales</taxon>
        <taxon>Streptosporangiaceae</taxon>
        <taxon>Nonomuraea</taxon>
    </lineage>
</organism>
<evidence type="ECO:0000256" key="1">
    <source>
        <dbReference type="SAM" id="Phobius"/>
    </source>
</evidence>
<dbReference type="InterPro" id="IPR005325">
    <property type="entry name" value="DUF308_memb"/>
</dbReference>
<dbReference type="Pfam" id="PF03729">
    <property type="entry name" value="DUF308"/>
    <property type="match status" value="2"/>
</dbReference>
<gene>
    <name evidence="2" type="ORF">ETD85_05010</name>
</gene>
<keyword evidence="3" id="KW-1185">Reference proteome</keyword>
<dbReference type="GO" id="GO:0005886">
    <property type="term" value="C:plasma membrane"/>
    <property type="evidence" value="ECO:0007669"/>
    <property type="project" value="TreeGrafter"/>
</dbReference>
<dbReference type="RefSeq" id="WP_138688400.1">
    <property type="nucleotide sequence ID" value="NZ_JBHSAZ010000114.1"/>
</dbReference>